<dbReference type="InterPro" id="IPR050339">
    <property type="entry name" value="CC_SR_Kinase"/>
</dbReference>
<feature type="non-terminal residue" evidence="7">
    <location>
        <position position="97"/>
    </location>
</feature>
<dbReference type="Proteomes" id="UP000001514">
    <property type="component" value="Unassembled WGS sequence"/>
</dbReference>
<reference evidence="7 8" key="1">
    <citation type="journal article" date="2011" name="Science">
        <title>The Selaginella genome identifies genetic changes associated with the evolution of vascular plants.</title>
        <authorList>
            <person name="Banks J.A."/>
            <person name="Nishiyama T."/>
            <person name="Hasebe M."/>
            <person name="Bowman J.L."/>
            <person name="Gribskov M."/>
            <person name="dePamphilis C."/>
            <person name="Albert V.A."/>
            <person name="Aono N."/>
            <person name="Aoyama T."/>
            <person name="Ambrose B.A."/>
            <person name="Ashton N.W."/>
            <person name="Axtell M.J."/>
            <person name="Barker E."/>
            <person name="Barker M.S."/>
            <person name="Bennetzen J.L."/>
            <person name="Bonawitz N.D."/>
            <person name="Chapple C."/>
            <person name="Cheng C."/>
            <person name="Correa L.G."/>
            <person name="Dacre M."/>
            <person name="DeBarry J."/>
            <person name="Dreyer I."/>
            <person name="Elias M."/>
            <person name="Engstrom E.M."/>
            <person name="Estelle M."/>
            <person name="Feng L."/>
            <person name="Finet C."/>
            <person name="Floyd S.K."/>
            <person name="Frommer W.B."/>
            <person name="Fujita T."/>
            <person name="Gramzow L."/>
            <person name="Gutensohn M."/>
            <person name="Harholt J."/>
            <person name="Hattori M."/>
            <person name="Heyl A."/>
            <person name="Hirai T."/>
            <person name="Hiwatashi Y."/>
            <person name="Ishikawa M."/>
            <person name="Iwata M."/>
            <person name="Karol K.G."/>
            <person name="Koehler B."/>
            <person name="Kolukisaoglu U."/>
            <person name="Kubo M."/>
            <person name="Kurata T."/>
            <person name="Lalonde S."/>
            <person name="Li K."/>
            <person name="Li Y."/>
            <person name="Litt A."/>
            <person name="Lyons E."/>
            <person name="Manning G."/>
            <person name="Maruyama T."/>
            <person name="Michael T.P."/>
            <person name="Mikami K."/>
            <person name="Miyazaki S."/>
            <person name="Morinaga S."/>
            <person name="Murata T."/>
            <person name="Mueller-Roeber B."/>
            <person name="Nelson D.R."/>
            <person name="Obara M."/>
            <person name="Oguri Y."/>
            <person name="Olmstead R.G."/>
            <person name="Onodera N."/>
            <person name="Petersen B.L."/>
            <person name="Pils B."/>
            <person name="Prigge M."/>
            <person name="Rensing S.A."/>
            <person name="Riano-Pachon D.M."/>
            <person name="Roberts A.W."/>
            <person name="Sato Y."/>
            <person name="Scheller H.V."/>
            <person name="Schulz B."/>
            <person name="Schulz C."/>
            <person name="Shakirov E.V."/>
            <person name="Shibagaki N."/>
            <person name="Shinohara N."/>
            <person name="Shippen D.E."/>
            <person name="Soerensen I."/>
            <person name="Sotooka R."/>
            <person name="Sugimoto N."/>
            <person name="Sugita M."/>
            <person name="Sumikawa N."/>
            <person name="Tanurdzic M."/>
            <person name="Theissen G."/>
            <person name="Ulvskov P."/>
            <person name="Wakazuki S."/>
            <person name="Weng J.K."/>
            <person name="Willats W.W."/>
            <person name="Wipf D."/>
            <person name="Wolf P.G."/>
            <person name="Yang L."/>
            <person name="Zimmer A.D."/>
            <person name="Zhu Q."/>
            <person name="Mitros T."/>
            <person name="Hellsten U."/>
            <person name="Loque D."/>
            <person name="Otillar R."/>
            <person name="Salamov A."/>
            <person name="Schmutz J."/>
            <person name="Shapiro H."/>
            <person name="Lindquist E."/>
            <person name="Lucas S."/>
            <person name="Rokhsar D."/>
            <person name="Grigoriev I.V."/>
        </authorList>
    </citation>
    <scope>NUCLEOTIDE SEQUENCE [LARGE SCALE GENOMIC DNA]</scope>
</reference>
<keyword evidence="1" id="KW-0808">Transferase</keyword>
<evidence type="ECO:0000256" key="4">
    <source>
        <dbReference type="ARBA" id="ARBA00022840"/>
    </source>
</evidence>
<dbReference type="STRING" id="88036.D8SR91"/>
<dbReference type="PANTHER" id="PTHR11042:SF185">
    <property type="entry name" value="WEE1-LIKE PROTEIN KINASE"/>
    <property type="match status" value="1"/>
</dbReference>
<dbReference type="PANTHER" id="PTHR11042">
    <property type="entry name" value="EUKARYOTIC TRANSLATION INITIATION FACTOR 2-ALPHA KINASE EIF2-ALPHA KINASE -RELATED"/>
    <property type="match status" value="1"/>
</dbReference>
<feature type="non-terminal residue" evidence="7">
    <location>
        <position position="1"/>
    </location>
</feature>
<protein>
    <recommendedName>
        <fullName evidence="6">Protein kinase domain-containing protein</fullName>
    </recommendedName>
</protein>
<dbReference type="GO" id="GO:0004672">
    <property type="term" value="F:protein kinase activity"/>
    <property type="evidence" value="ECO:0007669"/>
    <property type="project" value="InterPro"/>
</dbReference>
<evidence type="ECO:0000256" key="5">
    <source>
        <dbReference type="ARBA" id="ARBA00037982"/>
    </source>
</evidence>
<gene>
    <name evidence="7" type="ORF">SELMODRAFT_29081</name>
</gene>
<dbReference type="PROSITE" id="PS50011">
    <property type="entry name" value="PROTEIN_KINASE_DOM"/>
    <property type="match status" value="1"/>
</dbReference>
<evidence type="ECO:0000313" key="8">
    <source>
        <dbReference type="Proteomes" id="UP000001514"/>
    </source>
</evidence>
<evidence type="ECO:0000313" key="7">
    <source>
        <dbReference type="EMBL" id="EFJ13006.1"/>
    </source>
</evidence>
<dbReference type="OMA" id="NSRYLCK"/>
<dbReference type="InterPro" id="IPR011009">
    <property type="entry name" value="Kinase-like_dom_sf"/>
</dbReference>
<evidence type="ECO:0000256" key="1">
    <source>
        <dbReference type="ARBA" id="ARBA00022679"/>
    </source>
</evidence>
<evidence type="ECO:0000259" key="6">
    <source>
        <dbReference type="PROSITE" id="PS50011"/>
    </source>
</evidence>
<dbReference type="InterPro" id="IPR000719">
    <property type="entry name" value="Prot_kinase_dom"/>
</dbReference>
<dbReference type="KEGG" id="smo:SELMODRAFT_29081"/>
<dbReference type="Gramene" id="EFJ13006">
    <property type="protein sequence ID" value="EFJ13006"/>
    <property type="gene ID" value="SELMODRAFT_29081"/>
</dbReference>
<organism evidence="8">
    <name type="scientific">Selaginella moellendorffii</name>
    <name type="common">Spikemoss</name>
    <dbReference type="NCBI Taxonomy" id="88036"/>
    <lineage>
        <taxon>Eukaryota</taxon>
        <taxon>Viridiplantae</taxon>
        <taxon>Streptophyta</taxon>
        <taxon>Embryophyta</taxon>
        <taxon>Tracheophyta</taxon>
        <taxon>Lycopodiopsida</taxon>
        <taxon>Selaginellales</taxon>
        <taxon>Selaginellaceae</taxon>
        <taxon>Selaginella</taxon>
    </lineage>
</organism>
<dbReference type="SUPFAM" id="SSF56112">
    <property type="entry name" value="Protein kinase-like (PK-like)"/>
    <property type="match status" value="1"/>
</dbReference>
<keyword evidence="2" id="KW-0547">Nucleotide-binding</keyword>
<keyword evidence="8" id="KW-1185">Reference proteome</keyword>
<dbReference type="InterPro" id="IPR008271">
    <property type="entry name" value="Ser/Thr_kinase_AS"/>
</dbReference>
<dbReference type="AlphaFoldDB" id="D8SR91"/>
<sequence>SWFENDFLYIQMELCETNLQDESLAWTFTEKKLTEVMFQLLNALKHLHSHSLAHLDVKPNNIYIRNRVYKIGDFGLTSQIDGTISIKDGNSRYLCKE</sequence>
<dbReference type="HOGENOM" id="CLU_2352857_0_0_1"/>
<dbReference type="InParanoid" id="D8SR91"/>
<dbReference type="Pfam" id="PF00069">
    <property type="entry name" value="Pkinase"/>
    <property type="match status" value="1"/>
</dbReference>
<dbReference type="PROSITE" id="PS00108">
    <property type="entry name" value="PROTEIN_KINASE_ST"/>
    <property type="match status" value="1"/>
</dbReference>
<dbReference type="eggNOG" id="KOG0601">
    <property type="taxonomic scope" value="Eukaryota"/>
</dbReference>
<dbReference type="Gene3D" id="1.10.510.10">
    <property type="entry name" value="Transferase(Phosphotransferase) domain 1"/>
    <property type="match status" value="1"/>
</dbReference>
<comment type="similarity">
    <text evidence="5">Belongs to the protein kinase superfamily. Ser/Thr protein kinase family. GCN2 subfamily.</text>
</comment>
<keyword evidence="4" id="KW-0067">ATP-binding</keyword>
<name>D8SR91_SELML</name>
<evidence type="ECO:0000256" key="3">
    <source>
        <dbReference type="ARBA" id="ARBA00022777"/>
    </source>
</evidence>
<keyword evidence="3" id="KW-0418">Kinase</keyword>
<evidence type="ECO:0000256" key="2">
    <source>
        <dbReference type="ARBA" id="ARBA00022741"/>
    </source>
</evidence>
<proteinExistence type="inferred from homology"/>
<dbReference type="GO" id="GO:0005524">
    <property type="term" value="F:ATP binding"/>
    <property type="evidence" value="ECO:0007669"/>
    <property type="project" value="UniProtKB-KW"/>
</dbReference>
<dbReference type="EMBL" id="GL377635">
    <property type="protein sequence ID" value="EFJ13006.1"/>
    <property type="molecule type" value="Genomic_DNA"/>
</dbReference>
<feature type="domain" description="Protein kinase" evidence="6">
    <location>
        <begin position="1"/>
        <end position="97"/>
    </location>
</feature>
<accession>D8SR91</accession>